<dbReference type="Pfam" id="PF05378">
    <property type="entry name" value="Hydant_A_N"/>
    <property type="match status" value="1"/>
</dbReference>
<dbReference type="Pfam" id="PF19278">
    <property type="entry name" value="Hydant_A_C"/>
    <property type="match status" value="1"/>
</dbReference>
<dbReference type="InterPro" id="IPR002821">
    <property type="entry name" value="Hydantoinase_A"/>
</dbReference>
<dbReference type="PATRIC" id="fig|935700.4.peg.3138"/>
<feature type="region of interest" description="Disordered" evidence="2">
    <location>
        <begin position="1158"/>
        <end position="1186"/>
    </location>
</feature>
<evidence type="ECO:0000313" key="8">
    <source>
        <dbReference type="Proteomes" id="UP000032232"/>
    </source>
</evidence>
<dbReference type="GO" id="GO:0005829">
    <property type="term" value="C:cytosol"/>
    <property type="evidence" value="ECO:0007669"/>
    <property type="project" value="TreeGrafter"/>
</dbReference>
<dbReference type="Pfam" id="PF02538">
    <property type="entry name" value="Hydantoinase_B"/>
    <property type="match status" value="1"/>
</dbReference>
<name>A0A0D1D5G2_9RHOB</name>
<dbReference type="Proteomes" id="UP000032232">
    <property type="component" value="Unassembled WGS sequence"/>
</dbReference>
<evidence type="ECO:0000259" key="6">
    <source>
        <dbReference type="Pfam" id="PF19278"/>
    </source>
</evidence>
<evidence type="ECO:0000256" key="1">
    <source>
        <dbReference type="ARBA" id="ARBA00010403"/>
    </source>
</evidence>
<dbReference type="InterPro" id="IPR003692">
    <property type="entry name" value="Hydantoinase_B"/>
</dbReference>
<gene>
    <name evidence="7" type="primary">apc3</name>
    <name evidence="7" type="ORF">jaqu_30360</name>
</gene>
<dbReference type="GO" id="GO:0017168">
    <property type="term" value="F:5-oxoprolinase (ATP-hydrolyzing) activity"/>
    <property type="evidence" value="ECO:0007669"/>
    <property type="project" value="TreeGrafter"/>
</dbReference>
<evidence type="ECO:0000313" key="7">
    <source>
        <dbReference type="EMBL" id="KIT15213.1"/>
    </source>
</evidence>
<feature type="domain" description="Hydantoinase/oxoprolinase N-terminal" evidence="5">
    <location>
        <begin position="4"/>
        <end position="178"/>
    </location>
</feature>
<dbReference type="PANTHER" id="PTHR11365">
    <property type="entry name" value="5-OXOPROLINASE RELATED"/>
    <property type="match status" value="1"/>
</dbReference>
<keyword evidence="7" id="KW-0436">Ligase</keyword>
<feature type="domain" description="Hydantoinase B/oxoprolinase" evidence="4">
    <location>
        <begin position="698"/>
        <end position="1206"/>
    </location>
</feature>
<accession>A0A0D1D5G2</accession>
<keyword evidence="8" id="KW-1185">Reference proteome</keyword>
<proteinExistence type="inferred from homology"/>
<feature type="domain" description="Acetophenone carboxylase-like C-terminal" evidence="6">
    <location>
        <begin position="527"/>
        <end position="675"/>
    </location>
</feature>
<comment type="caution">
    <text evidence="7">The sequence shown here is derived from an EMBL/GenBank/DDBJ whole genome shotgun (WGS) entry which is preliminary data.</text>
</comment>
<dbReference type="InterPro" id="IPR045079">
    <property type="entry name" value="Oxoprolinase-like"/>
</dbReference>
<dbReference type="EMBL" id="JYFE01000055">
    <property type="protein sequence ID" value="KIT15213.1"/>
    <property type="molecule type" value="Genomic_DNA"/>
</dbReference>
<evidence type="ECO:0000259" key="4">
    <source>
        <dbReference type="Pfam" id="PF02538"/>
    </source>
</evidence>
<dbReference type="AlphaFoldDB" id="A0A0D1D5G2"/>
<dbReference type="GO" id="GO:0006749">
    <property type="term" value="P:glutathione metabolic process"/>
    <property type="evidence" value="ECO:0007669"/>
    <property type="project" value="TreeGrafter"/>
</dbReference>
<organism evidence="7 8">
    <name type="scientific">Jannaschia aquimarina</name>
    <dbReference type="NCBI Taxonomy" id="935700"/>
    <lineage>
        <taxon>Bacteria</taxon>
        <taxon>Pseudomonadati</taxon>
        <taxon>Pseudomonadota</taxon>
        <taxon>Alphaproteobacteria</taxon>
        <taxon>Rhodobacterales</taxon>
        <taxon>Roseobacteraceae</taxon>
        <taxon>Jannaschia</taxon>
    </lineage>
</organism>
<dbReference type="EC" id="6.4.1.8" evidence="7"/>
<dbReference type="InterPro" id="IPR049517">
    <property type="entry name" value="ACX-like_C"/>
</dbReference>
<evidence type="ECO:0000259" key="5">
    <source>
        <dbReference type="Pfam" id="PF05378"/>
    </source>
</evidence>
<dbReference type="GO" id="GO:0016874">
    <property type="term" value="F:ligase activity"/>
    <property type="evidence" value="ECO:0007669"/>
    <property type="project" value="UniProtKB-KW"/>
</dbReference>
<sequence length="1252" mass="131811">MRARLGVDIGGTFTDVVLELDDARHSIKVLTTYAAPEDAIVEGMRRVCDRAGIEPAALDQIIHGTTLATNALIERRGAKTALVTTRGFRDVIEMRTESRFEQYDLNLTLPQPLLPRNRRHVVTERMDAAGAVLTPLDLAEVEALADRLAAAEYESVAVGLLHSYANDAHERAIRDVLAARMPGVLVSLSSEVSPQMREYERFNTTVANAYIQPLMKSYLDRLRDRLASEGAACPVFLMHSGGGVMSLESAAAFPVRLVESGPAGGAVFAADLAARHGLDKVLSFDMGGTTAKICLIRDRKPKTARVFEVARSYRFKKGSGMPISIPVIDMVEIGAGGGSLALVDAMGRIAVGPESAGSEPGPACYGRGGTRPAVTDADLVLGKLDPANFAGGSIPLDPDRAEAALAEHVGGPLGLDATDAAFGVAEAVDEAMANAARVHAVENGEGLSDYTMIAFGGAAPLHAARLCEKLGIERCLVPAGAGVGSAIGFLRAPFSFEANRSVFTRLSEMDPARVAGLFGELGTEAADFVRSCDAEAEVTLRHRAYMRYAGQGWEIPVDLSADEAASPDLHTYANAFERTYRTLFGRVVEGPEIEITVWSVTAATPAPEVERVAPVANAPAPATRPRRLYDAARATRMDAVEAARAGMPAGAALPGPALITEDETTVIVPASRAVRMLGDGTLDVHATGARAATRVGAVQMQVMWTRLISVVEEQAQALIRTAFSPSVREAGDLSAGVYDGDGRMLAQAVTGTPGHVNAMADAVAHFIRRIPDMAPGDVYLTNDPWEGTGHLHDITVVTPVFRDGARVGFFACTAHVTDIGGRGFGADADSVYEEGLHLPIMRWTRGDSPDPTLLALIRSNTRQPDQLIGDIHALATCNAIGQARLAEMMDEFALPDLSDLAEHILTASREATLERIRALPPGEAASTMRIDGYSAPVDLSVRVTIAPDSVHTDWTGTSGTDPKGINVPLVYTKAYACYALKCAIAPDIPNNAGSLAPFTLSAPEGSIVNAPHPAPVALRHVIGHMVPDAVYGALDQLLPYTVPAEGAGCLCNFMLSVRPKGSEGRRAEVLSFNSGGAGARPGLDGLNATAFPSGVMTMPVEAIEQSGPVLIHRKELRPDSGGAGAYRGGLGQDMEVSAAPGHVAYFQAMLDRVEHPARGRHGGHAGGATRIALDDGTPLRGKGRQSVPQGARVVMAFPGGGGTGHPRDRAPGAVARDVALGYVSAEVAIRDYGLDPDEVDAILSRAARGDTL</sequence>
<dbReference type="InterPro" id="IPR008040">
    <property type="entry name" value="Hydant_A_N"/>
</dbReference>
<dbReference type="PANTHER" id="PTHR11365:SF23">
    <property type="entry name" value="HYPOTHETICAL 5-OXOPROLINASE (EUROFUNG)-RELATED"/>
    <property type="match status" value="1"/>
</dbReference>
<evidence type="ECO:0000256" key="2">
    <source>
        <dbReference type="SAM" id="MobiDB-lite"/>
    </source>
</evidence>
<evidence type="ECO:0000259" key="3">
    <source>
        <dbReference type="Pfam" id="PF01968"/>
    </source>
</evidence>
<protein>
    <submittedName>
        <fullName evidence="7">Apc3 protein</fullName>
        <ecNumber evidence="7">6.4.1.8</ecNumber>
    </submittedName>
</protein>
<feature type="domain" description="Hydantoinase A/oxoprolinase" evidence="3">
    <location>
        <begin position="201"/>
        <end position="494"/>
    </location>
</feature>
<comment type="similarity">
    <text evidence="1">Belongs to the oxoprolinase family.</text>
</comment>
<dbReference type="STRING" id="935700.jaqu_30360"/>
<dbReference type="Pfam" id="PF01968">
    <property type="entry name" value="Hydantoinase_A"/>
    <property type="match status" value="1"/>
</dbReference>
<reference evidence="7 8" key="1">
    <citation type="submission" date="2015-02" db="EMBL/GenBank/DDBJ databases">
        <title>Genome Sequence of Jannaschia aquimarina DSM28248, a member of the Roseobacter clade.</title>
        <authorList>
            <person name="Voget S."/>
            <person name="Daniel R."/>
        </authorList>
    </citation>
    <scope>NUCLEOTIDE SEQUENCE [LARGE SCALE GENOMIC DNA]</scope>
    <source>
        <strain evidence="7 8">GSW-M26</strain>
    </source>
</reference>